<evidence type="ECO:0000313" key="2">
    <source>
        <dbReference type="Proteomes" id="UP000440694"/>
    </source>
</evidence>
<organism evidence="1 2">
    <name type="scientific">Hyphomicrobium album</name>
    <dbReference type="NCBI Taxonomy" id="2665159"/>
    <lineage>
        <taxon>Bacteria</taxon>
        <taxon>Pseudomonadati</taxon>
        <taxon>Pseudomonadota</taxon>
        <taxon>Alphaproteobacteria</taxon>
        <taxon>Hyphomicrobiales</taxon>
        <taxon>Hyphomicrobiaceae</taxon>
        <taxon>Hyphomicrobium</taxon>
    </lineage>
</organism>
<accession>A0A6I3KL74</accession>
<comment type="caution">
    <text evidence="1">The sequence shown here is derived from an EMBL/GenBank/DDBJ whole genome shotgun (WGS) entry which is preliminary data.</text>
</comment>
<reference evidence="1 2" key="1">
    <citation type="submission" date="2019-11" db="EMBL/GenBank/DDBJ databases">
        <title>Identification of a novel strain.</title>
        <authorList>
            <person name="Xu Q."/>
            <person name="Wang G."/>
        </authorList>
    </citation>
    <scope>NUCLEOTIDE SEQUENCE [LARGE SCALE GENOMIC DNA]</scope>
    <source>
        <strain evidence="2">xq</strain>
    </source>
</reference>
<dbReference type="EMBL" id="WMBQ01000001">
    <property type="protein sequence ID" value="MTD94646.1"/>
    <property type="molecule type" value="Genomic_DNA"/>
</dbReference>
<name>A0A6I3KL74_9HYPH</name>
<dbReference type="RefSeq" id="WP_154739041.1">
    <property type="nucleotide sequence ID" value="NZ_WMBQ01000001.1"/>
</dbReference>
<proteinExistence type="predicted"/>
<sequence>MVKGWEFREASCRYFVGAPDAATAKHYLGRIFPEVESAEPAEITSQLVLAYAELGNGTVRKVESLSGVEGQ</sequence>
<dbReference type="AlphaFoldDB" id="A0A6I3KL74"/>
<keyword evidence="2" id="KW-1185">Reference proteome</keyword>
<gene>
    <name evidence="1" type="ORF">GIW81_09920</name>
</gene>
<evidence type="ECO:0000313" key="1">
    <source>
        <dbReference type="EMBL" id="MTD94646.1"/>
    </source>
</evidence>
<protein>
    <submittedName>
        <fullName evidence="1">Uncharacterized protein</fullName>
    </submittedName>
</protein>
<dbReference type="Proteomes" id="UP000440694">
    <property type="component" value="Unassembled WGS sequence"/>
</dbReference>